<dbReference type="NCBIfam" id="TIGR01414">
    <property type="entry name" value="autotrans_barl"/>
    <property type="match status" value="1"/>
</dbReference>
<feature type="domain" description="Autotransporter" evidence="1">
    <location>
        <begin position="56"/>
        <end position="307"/>
    </location>
</feature>
<dbReference type="Gene3D" id="2.40.128.130">
    <property type="entry name" value="Autotransporter beta-domain"/>
    <property type="match status" value="1"/>
</dbReference>
<evidence type="ECO:0000259" key="1">
    <source>
        <dbReference type="PROSITE" id="PS51208"/>
    </source>
</evidence>
<dbReference type="InterPro" id="IPR005546">
    <property type="entry name" value="Autotransporte_beta"/>
</dbReference>
<dbReference type="InterPro" id="IPR036709">
    <property type="entry name" value="Autotransporte_beta_dom_sf"/>
</dbReference>
<sequence>MVSTSSQTLSTMVVGRISSIVAPTPNGDVAFNKQIDQNGNFAFSMDSEELGLASGDGGNSFGIWGMGAYSNFKSSASGGKYDADAYNLMLGFDWRATDDLLVGVAAGYGVLDLDKDNWTGGDTGYLRTDYEWTIMPYAAYNITDTTIADFAFAYTDSRYKDNDGTNTGYYDSDRYMTSLGLSQYFLYDRWTFSGRAGYMYVHGDLSSYARGATAVGNPDSFLGQLNLEGKISYYFDGGIQPYAALRYYYDTTTSSRPVESDYDEFGGVLGANWFATDQWTVNVEAGNTMGRQQFEAYRGQLNVRYEF</sequence>
<name>A0ABM8ASD4_9BACT</name>
<proteinExistence type="predicted"/>
<dbReference type="InterPro" id="IPR006315">
    <property type="entry name" value="OM_autotransptr_brl_dom"/>
</dbReference>
<dbReference type="Proteomes" id="UP001061361">
    <property type="component" value="Chromosome"/>
</dbReference>
<dbReference type="PROSITE" id="PS51208">
    <property type="entry name" value="AUTOTRANSPORTER"/>
    <property type="match status" value="1"/>
</dbReference>
<accession>A0ABM8ASD4</accession>
<reference evidence="2" key="1">
    <citation type="submission" date="2022-08" db="EMBL/GenBank/DDBJ databases">
        <title>Genome Sequence of the sulphate-reducing bacterium, Pseudodesulfovibrio portus JCM14722.</title>
        <authorList>
            <person name="Kondo R."/>
            <person name="Kataoka T."/>
        </authorList>
    </citation>
    <scope>NUCLEOTIDE SEQUENCE</scope>
    <source>
        <strain evidence="2">JCM 14722</strain>
    </source>
</reference>
<evidence type="ECO:0000313" key="2">
    <source>
        <dbReference type="EMBL" id="BDQ34351.1"/>
    </source>
</evidence>
<dbReference type="RefSeq" id="WP_264981260.1">
    <property type="nucleotide sequence ID" value="NZ_AP026708.1"/>
</dbReference>
<keyword evidence="3" id="KW-1185">Reference proteome</keyword>
<dbReference type="Pfam" id="PF03797">
    <property type="entry name" value="Autotransporter"/>
    <property type="match status" value="1"/>
</dbReference>
<dbReference type="SMART" id="SM00869">
    <property type="entry name" value="Autotransporter"/>
    <property type="match status" value="1"/>
</dbReference>
<organism evidence="2 3">
    <name type="scientific">Pseudodesulfovibrio portus</name>
    <dbReference type="NCBI Taxonomy" id="231439"/>
    <lineage>
        <taxon>Bacteria</taxon>
        <taxon>Pseudomonadati</taxon>
        <taxon>Thermodesulfobacteriota</taxon>
        <taxon>Desulfovibrionia</taxon>
        <taxon>Desulfovibrionales</taxon>
        <taxon>Desulfovibrionaceae</taxon>
    </lineage>
</organism>
<evidence type="ECO:0000313" key="3">
    <source>
        <dbReference type="Proteomes" id="UP001061361"/>
    </source>
</evidence>
<protein>
    <recommendedName>
        <fullName evidence="1">Autotransporter domain-containing protein</fullName>
    </recommendedName>
</protein>
<gene>
    <name evidence="2" type="ORF">JCM14722_18930</name>
</gene>
<dbReference type="EMBL" id="AP026708">
    <property type="protein sequence ID" value="BDQ34351.1"/>
    <property type="molecule type" value="Genomic_DNA"/>
</dbReference>
<dbReference type="SUPFAM" id="SSF103515">
    <property type="entry name" value="Autotransporter"/>
    <property type="match status" value="1"/>
</dbReference>